<accession>A0A1G8AX24</accession>
<keyword evidence="3" id="KW-1185">Reference proteome</keyword>
<protein>
    <submittedName>
        <fullName evidence="2">Purine nucleoside permease</fullName>
    </submittedName>
</protein>
<dbReference type="InterPro" id="IPR035994">
    <property type="entry name" value="Nucleoside_phosphorylase_sf"/>
</dbReference>
<reference evidence="2 3" key="1">
    <citation type="submission" date="2016-10" db="EMBL/GenBank/DDBJ databases">
        <authorList>
            <person name="de Groot N.N."/>
        </authorList>
    </citation>
    <scope>NUCLEOTIDE SEQUENCE [LARGE SCALE GENOMIC DNA]</scope>
    <source>
        <strain evidence="2 3">DSM 44892</strain>
    </source>
</reference>
<dbReference type="InterPro" id="IPR009486">
    <property type="entry name" value="Pur_nuclsid_perm"/>
</dbReference>
<dbReference type="AlphaFoldDB" id="A0A1G8AX24"/>
<sequence>MYRVKKPLALVVGVVAGTSVVACSSGAAAPADAPDRISPKVLAVTLFGAEAQPWLDDRPLTTEIAVPGLSAEFPTVACDGDDLCMVTTAMGYANAASSVAALVASDRFDLTNTYFVVSGIAGVDPEHGTLGSAHWAEYVVDAGLRHEIDQRQSPEDWASNVFALGTSQPGDSPGWGAGTEVYELNPDLVDAAFAATRDVDLTDNETAAAYRAHYPQQAASSAPFVSVCDTQSADTYWHGSLMAQDVGNWVGLLTEGRATYCTTQMEDNAVLTALTRGADAGLIDLDRVAVLRAGSNFDREYPGQSAVESIEAESGGLPIATRNAYLVSSTFADEIISAWDQWRDGVPTAE</sequence>
<dbReference type="Proteomes" id="UP000183263">
    <property type="component" value="Unassembled WGS sequence"/>
</dbReference>
<evidence type="ECO:0000313" key="2">
    <source>
        <dbReference type="EMBL" id="SDH25562.1"/>
    </source>
</evidence>
<dbReference type="EMBL" id="FNDN01000001">
    <property type="protein sequence ID" value="SDH25562.1"/>
    <property type="molecule type" value="Genomic_DNA"/>
</dbReference>
<feature type="signal peptide" evidence="1">
    <location>
        <begin position="1"/>
        <end position="33"/>
    </location>
</feature>
<proteinExistence type="predicted"/>
<dbReference type="GO" id="GO:0009116">
    <property type="term" value="P:nucleoside metabolic process"/>
    <property type="evidence" value="ECO:0007669"/>
    <property type="project" value="InterPro"/>
</dbReference>
<dbReference type="Pfam" id="PF06516">
    <property type="entry name" value="NUP"/>
    <property type="match status" value="1"/>
</dbReference>
<dbReference type="PROSITE" id="PS51257">
    <property type="entry name" value="PROKAR_LIPOPROTEIN"/>
    <property type="match status" value="1"/>
</dbReference>
<evidence type="ECO:0000256" key="1">
    <source>
        <dbReference type="SAM" id="SignalP"/>
    </source>
</evidence>
<evidence type="ECO:0000313" key="3">
    <source>
        <dbReference type="Proteomes" id="UP000183263"/>
    </source>
</evidence>
<dbReference type="PANTHER" id="PTHR38643">
    <property type="entry name" value="PURINE NUCLEOSIDE PERMEASE C285.05-RELATED"/>
    <property type="match status" value="1"/>
</dbReference>
<keyword evidence="1" id="KW-0732">Signal</keyword>
<feature type="chain" id="PRO_5038901443" evidence="1">
    <location>
        <begin position="34"/>
        <end position="350"/>
    </location>
</feature>
<dbReference type="PANTHER" id="PTHR38643:SF1">
    <property type="entry name" value="PURINE NUCLEOSIDE PERMEASE C285.05-RELATED"/>
    <property type="match status" value="1"/>
</dbReference>
<dbReference type="PIRSF" id="PIRSF013171">
    <property type="entry name" value="Pur_nuclsid_perm"/>
    <property type="match status" value="1"/>
</dbReference>
<organism evidence="2 3">
    <name type="scientific">Rhodococcus triatomae</name>
    <dbReference type="NCBI Taxonomy" id="300028"/>
    <lineage>
        <taxon>Bacteria</taxon>
        <taxon>Bacillati</taxon>
        <taxon>Actinomycetota</taxon>
        <taxon>Actinomycetes</taxon>
        <taxon>Mycobacteriales</taxon>
        <taxon>Nocardiaceae</taxon>
        <taxon>Rhodococcus</taxon>
    </lineage>
</organism>
<dbReference type="GO" id="GO:0003824">
    <property type="term" value="F:catalytic activity"/>
    <property type="evidence" value="ECO:0007669"/>
    <property type="project" value="InterPro"/>
</dbReference>
<dbReference type="Gene3D" id="3.40.50.1580">
    <property type="entry name" value="Nucleoside phosphorylase domain"/>
    <property type="match status" value="1"/>
</dbReference>
<gene>
    <name evidence="2" type="ORF">SAMN05444695_101570</name>
</gene>
<name>A0A1G8AX24_9NOCA</name>
<dbReference type="GO" id="GO:0055085">
    <property type="term" value="P:transmembrane transport"/>
    <property type="evidence" value="ECO:0007669"/>
    <property type="project" value="InterPro"/>
</dbReference>